<comment type="caution">
    <text evidence="12">The sequence shown here is derived from an EMBL/GenBank/DDBJ whole genome shotgun (WGS) entry which is preliminary data.</text>
</comment>
<dbReference type="InterPro" id="IPR052217">
    <property type="entry name" value="Mito/Peroxisomal_Carrier"/>
</dbReference>
<keyword evidence="7 8" id="KW-0472">Membrane</keyword>
<comment type="similarity">
    <text evidence="2 9">Belongs to the mitochondrial carrier (TC 2.A.29) family.</text>
</comment>
<keyword evidence="13" id="KW-1185">Reference proteome</keyword>
<evidence type="ECO:0000256" key="10">
    <source>
        <dbReference type="SAM" id="MobiDB-lite"/>
    </source>
</evidence>
<evidence type="ECO:0000256" key="3">
    <source>
        <dbReference type="ARBA" id="ARBA00022448"/>
    </source>
</evidence>
<proteinExistence type="inferred from homology"/>
<dbReference type="PROSITE" id="PS50920">
    <property type="entry name" value="SOLCAR"/>
    <property type="match status" value="3"/>
</dbReference>
<accession>A0AAV0BHB4</accession>
<dbReference type="InterPro" id="IPR023395">
    <property type="entry name" value="MCP_dom_sf"/>
</dbReference>
<dbReference type="Proteomes" id="UP001153365">
    <property type="component" value="Unassembled WGS sequence"/>
</dbReference>
<evidence type="ECO:0000313" key="12">
    <source>
        <dbReference type="EMBL" id="CAH7686609.1"/>
    </source>
</evidence>
<keyword evidence="5" id="KW-0677">Repeat</keyword>
<dbReference type="PANTHER" id="PTHR45939:SF1">
    <property type="entry name" value="MITOCHONDRIAL THIAMINE PYROPHOSPHATE CARRIER 1-RELATED"/>
    <property type="match status" value="1"/>
</dbReference>
<evidence type="ECO:0000256" key="8">
    <source>
        <dbReference type="PROSITE-ProRule" id="PRU00282"/>
    </source>
</evidence>
<dbReference type="EMBL" id="CALTRL010005804">
    <property type="protein sequence ID" value="CAH7686609.1"/>
    <property type="molecule type" value="Genomic_DNA"/>
</dbReference>
<evidence type="ECO:0000256" key="11">
    <source>
        <dbReference type="SAM" id="Phobius"/>
    </source>
</evidence>
<organism evidence="12 13">
    <name type="scientific">Phakopsora pachyrhizi</name>
    <name type="common">Asian soybean rust disease fungus</name>
    <dbReference type="NCBI Taxonomy" id="170000"/>
    <lineage>
        <taxon>Eukaryota</taxon>
        <taxon>Fungi</taxon>
        <taxon>Dikarya</taxon>
        <taxon>Basidiomycota</taxon>
        <taxon>Pucciniomycotina</taxon>
        <taxon>Pucciniomycetes</taxon>
        <taxon>Pucciniales</taxon>
        <taxon>Phakopsoraceae</taxon>
        <taxon>Phakopsora</taxon>
    </lineage>
</organism>
<protein>
    <submittedName>
        <fullName evidence="12">Mitochondrial carrier domain-containing protein</fullName>
    </submittedName>
</protein>
<evidence type="ECO:0000256" key="4">
    <source>
        <dbReference type="ARBA" id="ARBA00022692"/>
    </source>
</evidence>
<dbReference type="Gene3D" id="1.50.40.10">
    <property type="entry name" value="Mitochondrial carrier domain"/>
    <property type="match status" value="2"/>
</dbReference>
<evidence type="ECO:0000313" key="13">
    <source>
        <dbReference type="Proteomes" id="UP001153365"/>
    </source>
</evidence>
<feature type="region of interest" description="Disordered" evidence="10">
    <location>
        <begin position="48"/>
        <end position="83"/>
    </location>
</feature>
<evidence type="ECO:0000256" key="9">
    <source>
        <dbReference type="RuleBase" id="RU000488"/>
    </source>
</evidence>
<keyword evidence="6 11" id="KW-1133">Transmembrane helix</keyword>
<dbReference type="SUPFAM" id="SSF103506">
    <property type="entry name" value="Mitochondrial carrier"/>
    <property type="match status" value="1"/>
</dbReference>
<feature type="transmembrane region" description="Helical" evidence="11">
    <location>
        <begin position="158"/>
        <end position="179"/>
    </location>
</feature>
<dbReference type="PANTHER" id="PTHR45939">
    <property type="entry name" value="PEROXISOMAL MEMBRANE PROTEIN PMP34-RELATED"/>
    <property type="match status" value="1"/>
</dbReference>
<sequence>MGKEEGLTPFGNALAGAIGGVISNAVVYPLDTVKTKIQATTEGINQSSIAATSSSTTTASSSSSSRGNLPSPKLKRPNAPLRLPSSKITSRQIINEIFRLQGIGGFYRGFLASMLNTFSMQFAYFYWYTVVRKTYKSTVLSKHPGKTSTQNLGIGVELALGALAGAIAQIFTIPVSVVATRQQLENSRSAGKSLLRTASEIVKDDGLRGLWRGLKPSLVLTINPAITYGSFERLKVAILGSDGKMTAGKAFWIGALSKTLATIVTYPYIMAKVRLQAKYEVNDDEAEVEGGLDKDLGEKDTSAPLIRKSRKREKYSGALDVLKQVLNEKGILGWYQGMQAQIIKAVLSQALLFGIKDILEDYTALLLLILGNHRRSKRID</sequence>
<feature type="transmembrane region" description="Helical" evidence="11">
    <location>
        <begin position="106"/>
        <end position="127"/>
    </location>
</feature>
<gene>
    <name evidence="12" type="ORF">PPACK8108_LOCUS21286</name>
</gene>
<name>A0AAV0BHB4_PHAPC</name>
<dbReference type="GO" id="GO:0015217">
    <property type="term" value="F:ADP transmembrane transporter activity"/>
    <property type="evidence" value="ECO:0007669"/>
    <property type="project" value="TreeGrafter"/>
</dbReference>
<reference evidence="12" key="1">
    <citation type="submission" date="2022-06" db="EMBL/GenBank/DDBJ databases">
        <authorList>
            <consortium name="SYNGENTA / RWTH Aachen University"/>
        </authorList>
    </citation>
    <scope>NUCLEOTIDE SEQUENCE</scope>
</reference>
<evidence type="ECO:0000256" key="7">
    <source>
        <dbReference type="ARBA" id="ARBA00023136"/>
    </source>
</evidence>
<feature type="repeat" description="Solcar" evidence="8">
    <location>
        <begin position="7"/>
        <end position="134"/>
    </location>
</feature>
<evidence type="ECO:0000256" key="5">
    <source>
        <dbReference type="ARBA" id="ARBA00022737"/>
    </source>
</evidence>
<feature type="repeat" description="Solcar" evidence="8">
    <location>
        <begin position="152"/>
        <end position="237"/>
    </location>
</feature>
<feature type="repeat" description="Solcar" evidence="8">
    <location>
        <begin position="245"/>
        <end position="362"/>
    </location>
</feature>
<keyword evidence="3 9" id="KW-0813">Transport</keyword>
<dbReference type="AlphaFoldDB" id="A0AAV0BHB4"/>
<dbReference type="InterPro" id="IPR018108">
    <property type="entry name" value="MCP_transmembrane"/>
</dbReference>
<evidence type="ECO:0000256" key="6">
    <source>
        <dbReference type="ARBA" id="ARBA00022989"/>
    </source>
</evidence>
<dbReference type="Pfam" id="PF00153">
    <property type="entry name" value="Mito_carr"/>
    <property type="match status" value="3"/>
</dbReference>
<dbReference type="GO" id="GO:0016020">
    <property type="term" value="C:membrane"/>
    <property type="evidence" value="ECO:0007669"/>
    <property type="project" value="UniProtKB-SubCell"/>
</dbReference>
<comment type="subcellular location">
    <subcellularLocation>
        <location evidence="1">Membrane</location>
        <topology evidence="1">Multi-pass membrane protein</topology>
    </subcellularLocation>
</comment>
<keyword evidence="4 8" id="KW-0812">Transmembrane</keyword>
<feature type="compositionally biased region" description="Low complexity" evidence="10">
    <location>
        <begin position="48"/>
        <end position="65"/>
    </location>
</feature>
<evidence type="ECO:0000256" key="2">
    <source>
        <dbReference type="ARBA" id="ARBA00006375"/>
    </source>
</evidence>
<evidence type="ECO:0000256" key="1">
    <source>
        <dbReference type="ARBA" id="ARBA00004141"/>
    </source>
</evidence>